<accession>A0A3E3DSX7</accession>
<evidence type="ECO:0000256" key="1">
    <source>
        <dbReference type="SAM" id="Phobius"/>
    </source>
</evidence>
<protein>
    <submittedName>
        <fullName evidence="2">Uncharacterized protein</fullName>
    </submittedName>
</protein>
<evidence type="ECO:0000313" key="3">
    <source>
        <dbReference type="Proteomes" id="UP000261023"/>
    </source>
</evidence>
<keyword evidence="1" id="KW-1133">Transmembrane helix</keyword>
<gene>
    <name evidence="2" type="ORF">DWX31_04215</name>
</gene>
<keyword evidence="1" id="KW-0812">Transmembrane</keyword>
<reference evidence="2 3" key="1">
    <citation type="submission" date="2018-08" db="EMBL/GenBank/DDBJ databases">
        <title>A genome reference for cultivated species of the human gut microbiota.</title>
        <authorList>
            <person name="Zou Y."/>
            <person name="Xue W."/>
            <person name="Luo G."/>
        </authorList>
    </citation>
    <scope>NUCLEOTIDE SEQUENCE [LARGE SCALE GENOMIC DNA]</scope>
    <source>
        <strain evidence="2 3">AF19-13AC</strain>
    </source>
</reference>
<dbReference type="Proteomes" id="UP000261023">
    <property type="component" value="Unassembled WGS sequence"/>
</dbReference>
<dbReference type="EMBL" id="QTJW01000002">
    <property type="protein sequence ID" value="RGD72245.1"/>
    <property type="molecule type" value="Genomic_DNA"/>
</dbReference>
<dbReference type="AlphaFoldDB" id="A0A3E3DSX7"/>
<evidence type="ECO:0000313" key="2">
    <source>
        <dbReference type="EMBL" id="RGD72245.1"/>
    </source>
</evidence>
<proteinExistence type="predicted"/>
<keyword evidence="1" id="KW-0472">Membrane</keyword>
<organism evidence="2 3">
    <name type="scientific">Hungatella hathewayi</name>
    <dbReference type="NCBI Taxonomy" id="154046"/>
    <lineage>
        <taxon>Bacteria</taxon>
        <taxon>Bacillati</taxon>
        <taxon>Bacillota</taxon>
        <taxon>Clostridia</taxon>
        <taxon>Lachnospirales</taxon>
        <taxon>Lachnospiraceae</taxon>
        <taxon>Hungatella</taxon>
    </lineage>
</organism>
<sequence length="83" mass="9238">MFPLTGMTAVLLYTFAGIVYDLCLASLFFIITMQIKESGISIAVSILYVAVMNGNPFRNFLVLLSVPVIVLCVGIQFFKRRDL</sequence>
<feature type="transmembrane region" description="Helical" evidence="1">
    <location>
        <begin position="12"/>
        <end position="31"/>
    </location>
</feature>
<feature type="transmembrane region" description="Helical" evidence="1">
    <location>
        <begin position="60"/>
        <end position="78"/>
    </location>
</feature>
<name>A0A3E3DSX7_9FIRM</name>
<comment type="caution">
    <text evidence="2">The sequence shown here is derived from an EMBL/GenBank/DDBJ whole genome shotgun (WGS) entry which is preliminary data.</text>
</comment>